<sequence>MKEVLSHVSVILVCLQNQFLAKPVPLEDGVLLRKIADNYSAPLVASFLHSRIENTVKMVEEPKKSLENLSQNQRHLFTLKAKSLEVLDKQLNALQKTDYFVMNGTERVKYLIEQFILNNEMFPIELRPEEGKFNSTPDDLLKQINVMNRIENIMNFKDWLLR</sequence>
<dbReference type="EnsemblMetazoa" id="tetur30g02120.1">
    <property type="protein sequence ID" value="tetur30g02120.1"/>
    <property type="gene ID" value="tetur30g02120"/>
</dbReference>
<evidence type="ECO:0000313" key="2">
    <source>
        <dbReference type="Proteomes" id="UP000015104"/>
    </source>
</evidence>
<dbReference type="Proteomes" id="UP000015104">
    <property type="component" value="Unassembled WGS sequence"/>
</dbReference>
<protein>
    <submittedName>
        <fullName evidence="1">Uncharacterized protein</fullName>
    </submittedName>
</protein>
<dbReference type="EMBL" id="CAEY01000873">
    <property type="status" value="NOT_ANNOTATED_CDS"/>
    <property type="molecule type" value="Genomic_DNA"/>
</dbReference>
<organism evidence="1 2">
    <name type="scientific">Tetranychus urticae</name>
    <name type="common">Two-spotted spider mite</name>
    <dbReference type="NCBI Taxonomy" id="32264"/>
    <lineage>
        <taxon>Eukaryota</taxon>
        <taxon>Metazoa</taxon>
        <taxon>Ecdysozoa</taxon>
        <taxon>Arthropoda</taxon>
        <taxon>Chelicerata</taxon>
        <taxon>Arachnida</taxon>
        <taxon>Acari</taxon>
        <taxon>Acariformes</taxon>
        <taxon>Trombidiformes</taxon>
        <taxon>Prostigmata</taxon>
        <taxon>Eleutherengona</taxon>
        <taxon>Raphignathae</taxon>
        <taxon>Tetranychoidea</taxon>
        <taxon>Tetranychidae</taxon>
        <taxon>Tetranychus</taxon>
    </lineage>
</organism>
<reference evidence="2" key="1">
    <citation type="submission" date="2011-08" db="EMBL/GenBank/DDBJ databases">
        <authorList>
            <person name="Rombauts S."/>
        </authorList>
    </citation>
    <scope>NUCLEOTIDE SEQUENCE</scope>
    <source>
        <strain evidence="2">London</strain>
    </source>
</reference>
<accession>T1L0V8</accession>
<reference evidence="1" key="2">
    <citation type="submission" date="2015-06" db="UniProtKB">
        <authorList>
            <consortium name="EnsemblMetazoa"/>
        </authorList>
    </citation>
    <scope>IDENTIFICATION</scope>
</reference>
<evidence type="ECO:0000313" key="1">
    <source>
        <dbReference type="EnsemblMetazoa" id="tetur30g02120.1"/>
    </source>
</evidence>
<keyword evidence="2" id="KW-1185">Reference proteome</keyword>
<dbReference type="HOGENOM" id="CLU_1637580_0_0_1"/>
<proteinExistence type="predicted"/>
<dbReference type="AlphaFoldDB" id="T1L0V8"/>
<name>T1L0V8_TETUR</name>